<accession>A0ABT2X3N8</accession>
<evidence type="ECO:0000259" key="3">
    <source>
        <dbReference type="PROSITE" id="PS51186"/>
    </source>
</evidence>
<sequence>MRRAGPTDLPAIRAFLGARVERAMFPLSNLDRFGLDGEADYAPSMWVAEQDGAVGGVLTVGRGGMVMPNLAGNDPAAAIDILRGRAVSGLIGPMEEVRPLLAALGIAGYPATLDRDETHFALDLDDLTVPEGEGSLATLAAADPEEMIRWRADYNVEANGLPHVKAEKEARASYQSYIAARSHRVLMAGGRPLATSGFNAFLPDIVQIGGVYTPPSLRGRGHARRVVALHLAEARARGVTRATLFSGSDMASRAYRAIGFRRIGQWTLVIFDVKPVVS</sequence>
<dbReference type="InterPro" id="IPR016181">
    <property type="entry name" value="Acyl_CoA_acyltransferase"/>
</dbReference>
<dbReference type="PROSITE" id="PS51186">
    <property type="entry name" value="GNAT"/>
    <property type="match status" value="1"/>
</dbReference>
<dbReference type="InterPro" id="IPR000182">
    <property type="entry name" value="GNAT_dom"/>
</dbReference>
<comment type="caution">
    <text evidence="4">The sequence shown here is derived from an EMBL/GenBank/DDBJ whole genome shotgun (WGS) entry which is preliminary data.</text>
</comment>
<dbReference type="Gene3D" id="3.40.630.30">
    <property type="match status" value="1"/>
</dbReference>
<evidence type="ECO:0000256" key="2">
    <source>
        <dbReference type="ARBA" id="ARBA00023315"/>
    </source>
</evidence>
<dbReference type="Proteomes" id="UP001209535">
    <property type="component" value="Unassembled WGS sequence"/>
</dbReference>
<feature type="domain" description="N-acetyltransferase" evidence="3">
    <location>
        <begin position="134"/>
        <end position="278"/>
    </location>
</feature>
<keyword evidence="2" id="KW-0012">Acyltransferase</keyword>
<evidence type="ECO:0000313" key="4">
    <source>
        <dbReference type="EMBL" id="MCU9848563.1"/>
    </source>
</evidence>
<dbReference type="SUPFAM" id="SSF55729">
    <property type="entry name" value="Acyl-CoA N-acyltransferases (Nat)"/>
    <property type="match status" value="1"/>
</dbReference>
<proteinExistence type="predicted"/>
<name>A0ABT2X3N8_9RHOB</name>
<dbReference type="InterPro" id="IPR050832">
    <property type="entry name" value="Bact_Acetyltransf"/>
</dbReference>
<reference evidence="4 5" key="1">
    <citation type="submission" date="2022-10" db="EMBL/GenBank/DDBJ databases">
        <title>Defluviimonas sp. nov., isolated from ocean surface sediments.</title>
        <authorList>
            <person name="He W."/>
            <person name="Wang L."/>
            <person name="Zhang D.-F."/>
        </authorList>
    </citation>
    <scope>NUCLEOTIDE SEQUENCE [LARGE SCALE GENOMIC DNA]</scope>
    <source>
        <strain evidence="4 5">WL0024</strain>
    </source>
</reference>
<dbReference type="Pfam" id="PF00583">
    <property type="entry name" value="Acetyltransf_1"/>
    <property type="match status" value="1"/>
</dbReference>
<protein>
    <submittedName>
        <fullName evidence="4">N-acetyltransferase</fullName>
    </submittedName>
</protein>
<dbReference type="CDD" id="cd04301">
    <property type="entry name" value="NAT_SF"/>
    <property type="match status" value="1"/>
</dbReference>
<keyword evidence="1" id="KW-0808">Transferase</keyword>
<keyword evidence="5" id="KW-1185">Reference proteome</keyword>
<evidence type="ECO:0000313" key="5">
    <source>
        <dbReference type="Proteomes" id="UP001209535"/>
    </source>
</evidence>
<organism evidence="4 5">
    <name type="scientific">Albidovulum salinarum</name>
    <dbReference type="NCBI Taxonomy" id="2984153"/>
    <lineage>
        <taxon>Bacteria</taxon>
        <taxon>Pseudomonadati</taxon>
        <taxon>Pseudomonadota</taxon>
        <taxon>Alphaproteobacteria</taxon>
        <taxon>Rhodobacterales</taxon>
        <taxon>Paracoccaceae</taxon>
        <taxon>Albidovulum</taxon>
    </lineage>
</organism>
<dbReference type="EMBL" id="JAOVQO010000009">
    <property type="protein sequence ID" value="MCU9848563.1"/>
    <property type="molecule type" value="Genomic_DNA"/>
</dbReference>
<dbReference type="PANTHER" id="PTHR43877">
    <property type="entry name" value="AMINOALKYLPHOSPHONATE N-ACETYLTRANSFERASE-RELATED-RELATED"/>
    <property type="match status" value="1"/>
</dbReference>
<evidence type="ECO:0000256" key="1">
    <source>
        <dbReference type="ARBA" id="ARBA00022679"/>
    </source>
</evidence>
<gene>
    <name evidence="4" type="ORF">OEZ60_11125</name>
</gene>
<dbReference type="RefSeq" id="WP_263336021.1">
    <property type="nucleotide sequence ID" value="NZ_JAOVQO010000009.1"/>
</dbReference>